<evidence type="ECO:0000259" key="1">
    <source>
        <dbReference type="PROSITE" id="PS51186"/>
    </source>
</evidence>
<dbReference type="PANTHER" id="PTHR43415:SF5">
    <property type="entry name" value="ACETYLTRANSFERASE"/>
    <property type="match status" value="1"/>
</dbReference>
<comment type="caution">
    <text evidence="2">The sequence shown here is derived from an EMBL/GenBank/DDBJ whole genome shotgun (WGS) entry which is preliminary data.</text>
</comment>
<proteinExistence type="predicted"/>
<dbReference type="AlphaFoldDB" id="A0A0W0WBG7"/>
<dbReference type="OrthoDB" id="5419426at2"/>
<feature type="domain" description="N-acetyltransferase" evidence="1">
    <location>
        <begin position="1"/>
        <end position="164"/>
    </location>
</feature>
<name>A0A0W0WBG7_9GAMM</name>
<dbReference type="RefSeq" id="WP_058451690.1">
    <property type="nucleotide sequence ID" value="NZ_CAAAIB010000015.1"/>
</dbReference>
<dbReference type="CDD" id="cd04301">
    <property type="entry name" value="NAT_SF"/>
    <property type="match status" value="1"/>
</dbReference>
<gene>
    <name evidence="2" type="ORF">Lmac_0881</name>
</gene>
<dbReference type="PATRIC" id="fig|466.6.peg.941"/>
<dbReference type="EMBL" id="LNYL01000022">
    <property type="protein sequence ID" value="KTD29706.1"/>
    <property type="molecule type" value="Genomic_DNA"/>
</dbReference>
<reference evidence="2 3" key="1">
    <citation type="submission" date="2015-11" db="EMBL/GenBank/DDBJ databases">
        <title>Genomic analysis of 38 Legionella species identifies large and diverse effector repertoires.</title>
        <authorList>
            <person name="Burstein D."/>
            <person name="Amaro F."/>
            <person name="Zusman T."/>
            <person name="Lifshitz Z."/>
            <person name="Cohen O."/>
            <person name="Gilbert J.A."/>
            <person name="Pupko T."/>
            <person name="Shuman H.A."/>
            <person name="Segal G."/>
        </authorList>
    </citation>
    <scope>NUCLEOTIDE SEQUENCE [LARGE SCALE GENOMIC DNA]</scope>
    <source>
        <strain evidence="2 3">PX-1-G2-E2</strain>
    </source>
</reference>
<evidence type="ECO:0000313" key="2">
    <source>
        <dbReference type="EMBL" id="KTD29706.1"/>
    </source>
</evidence>
<dbReference type="GO" id="GO:0016747">
    <property type="term" value="F:acyltransferase activity, transferring groups other than amino-acyl groups"/>
    <property type="evidence" value="ECO:0007669"/>
    <property type="project" value="InterPro"/>
</dbReference>
<dbReference type="InterPro" id="IPR016181">
    <property type="entry name" value="Acyl_CoA_acyltransferase"/>
</dbReference>
<dbReference type="InterPro" id="IPR000182">
    <property type="entry name" value="GNAT_dom"/>
</dbReference>
<dbReference type="Gene3D" id="3.40.630.30">
    <property type="match status" value="1"/>
</dbReference>
<organism evidence="2 3">
    <name type="scientific">Legionella maceachernii</name>
    <dbReference type="NCBI Taxonomy" id="466"/>
    <lineage>
        <taxon>Bacteria</taxon>
        <taxon>Pseudomonadati</taxon>
        <taxon>Pseudomonadota</taxon>
        <taxon>Gammaproteobacteria</taxon>
        <taxon>Legionellales</taxon>
        <taxon>Legionellaceae</taxon>
        <taxon>Legionella</taxon>
    </lineage>
</organism>
<dbReference type="PROSITE" id="PS51186">
    <property type="entry name" value="GNAT"/>
    <property type="match status" value="1"/>
</dbReference>
<keyword evidence="3" id="KW-1185">Reference proteome</keyword>
<dbReference type="Pfam" id="PF00583">
    <property type="entry name" value="Acetyltransf_1"/>
    <property type="match status" value="1"/>
</dbReference>
<dbReference type="PANTHER" id="PTHR43415">
    <property type="entry name" value="SPERMIDINE N(1)-ACETYLTRANSFERASE"/>
    <property type="match status" value="1"/>
</dbReference>
<protein>
    <submittedName>
        <fullName evidence="2">GNAT family acetyltransferase</fullName>
    </submittedName>
</protein>
<dbReference type="Proteomes" id="UP000054908">
    <property type="component" value="Unassembled WGS sequence"/>
</dbReference>
<keyword evidence="2" id="KW-0808">Transferase</keyword>
<evidence type="ECO:0000313" key="3">
    <source>
        <dbReference type="Proteomes" id="UP000054908"/>
    </source>
</evidence>
<sequence>MKFDIIPIQENHIEDFWSAVDSVARERRYLAFLEGPPFQSTKAFVLKQIKDKWPQLIALHQGKIVGWCDISPLDRPVFAHTGHLGIGILAPYRGNGIGKALIKSALEEARKKGLTRIELTVRENNKPAIALYKNVGFVVEGLHRNAICIEGQYENHLSMALIFEASKD</sequence>
<dbReference type="STRING" id="466.Lmac_0881"/>
<dbReference type="SUPFAM" id="SSF55729">
    <property type="entry name" value="Acyl-CoA N-acyltransferases (Nat)"/>
    <property type="match status" value="1"/>
</dbReference>
<accession>A0A0W0WBG7</accession>